<evidence type="ECO:0000313" key="1">
    <source>
        <dbReference type="EMBL" id="MBK0402668.1"/>
    </source>
</evidence>
<proteinExistence type="predicted"/>
<name>A0ABS1C026_9BACT</name>
<dbReference type="Proteomes" id="UP000644147">
    <property type="component" value="Unassembled WGS sequence"/>
</dbReference>
<sequence length="57" mass="6224">MSTTSGWTFCRNDAANMPMLQAVINKPTVFTSQISVFGPVTAIKLLMCKIGHIPARK</sequence>
<dbReference type="RefSeq" id="WP_200505408.1">
    <property type="nucleotide sequence ID" value="NZ_JAEHFX010000002.1"/>
</dbReference>
<comment type="caution">
    <text evidence="1">The sequence shown here is derived from an EMBL/GenBank/DDBJ whole genome shotgun (WGS) entry which is preliminary data.</text>
</comment>
<keyword evidence="2" id="KW-1185">Reference proteome</keyword>
<dbReference type="EMBL" id="JAEHFX010000002">
    <property type="protein sequence ID" value="MBK0402668.1"/>
    <property type="molecule type" value="Genomic_DNA"/>
</dbReference>
<organism evidence="1 2">
    <name type="scientific">Adhaeribacter terrigena</name>
    <dbReference type="NCBI Taxonomy" id="2793070"/>
    <lineage>
        <taxon>Bacteria</taxon>
        <taxon>Pseudomonadati</taxon>
        <taxon>Bacteroidota</taxon>
        <taxon>Cytophagia</taxon>
        <taxon>Cytophagales</taxon>
        <taxon>Hymenobacteraceae</taxon>
        <taxon>Adhaeribacter</taxon>
    </lineage>
</organism>
<gene>
    <name evidence="1" type="ORF">I5M27_06705</name>
</gene>
<evidence type="ECO:0000313" key="2">
    <source>
        <dbReference type="Proteomes" id="UP000644147"/>
    </source>
</evidence>
<reference evidence="1 2" key="1">
    <citation type="submission" date="2020-12" db="EMBL/GenBank/DDBJ databases">
        <title>Bacterial novel species Adhaeribacter sp. BT258 isolated from soil.</title>
        <authorList>
            <person name="Jung H.-Y."/>
        </authorList>
    </citation>
    <scope>NUCLEOTIDE SEQUENCE [LARGE SCALE GENOMIC DNA]</scope>
    <source>
        <strain evidence="1 2">BT258</strain>
    </source>
</reference>
<protein>
    <submittedName>
        <fullName evidence="1">Uncharacterized protein</fullName>
    </submittedName>
</protein>
<accession>A0ABS1C026</accession>